<dbReference type="GO" id="GO:0051087">
    <property type="term" value="F:protein-folding chaperone binding"/>
    <property type="evidence" value="ECO:0007669"/>
    <property type="project" value="InterPro"/>
</dbReference>
<dbReference type="PANTHER" id="PTHR21237:SF23">
    <property type="entry name" value="GRPE PROTEIN HOMOLOG, MITOCHONDRIAL"/>
    <property type="match status" value="1"/>
</dbReference>
<name>A0A1G2MZC6_9BACT</name>
<dbReference type="GO" id="GO:0000774">
    <property type="term" value="F:adenyl-nucleotide exchange factor activity"/>
    <property type="evidence" value="ECO:0007669"/>
    <property type="project" value="InterPro"/>
</dbReference>
<dbReference type="InterPro" id="IPR013805">
    <property type="entry name" value="GrpE_CC"/>
</dbReference>
<dbReference type="Pfam" id="PF01025">
    <property type="entry name" value="GrpE"/>
    <property type="match status" value="1"/>
</dbReference>
<comment type="subunit">
    <text evidence="3">Homodimer.</text>
</comment>
<dbReference type="GO" id="GO:0006457">
    <property type="term" value="P:protein folding"/>
    <property type="evidence" value="ECO:0007669"/>
    <property type="project" value="InterPro"/>
</dbReference>
<protein>
    <recommendedName>
        <fullName evidence="3">Protein GrpE</fullName>
    </recommendedName>
    <alternativeName>
        <fullName evidence="3">HSP-70 cofactor</fullName>
    </alternativeName>
</protein>
<dbReference type="PANTHER" id="PTHR21237">
    <property type="entry name" value="GRPE PROTEIN"/>
    <property type="match status" value="1"/>
</dbReference>
<dbReference type="CDD" id="cd00446">
    <property type="entry name" value="GrpE"/>
    <property type="match status" value="1"/>
</dbReference>
<keyword evidence="3" id="KW-0963">Cytoplasm</keyword>
<accession>A0A1G2MZC6</accession>
<comment type="function">
    <text evidence="3">Participates actively in the response to hyperosmotic and heat shock by preventing the aggregation of stress-denatured proteins, in association with DnaK and GrpE. It is the nucleotide exchange factor for DnaK and may function as a thermosensor. Unfolded proteins bind initially to DnaJ; upon interaction with the DnaJ-bound protein, DnaK hydrolyzes its bound ATP, resulting in the formation of a stable complex. GrpE releases ADP from DnaK; ATP binding to DnaK triggers the release of the substrate protein, thus completing the reaction cycle. Several rounds of ATP-dependent interactions between DnaJ, DnaK and GrpE are required for fully efficient folding.</text>
</comment>
<dbReference type="EMBL" id="MHRT01000005">
    <property type="protein sequence ID" value="OHA29236.1"/>
    <property type="molecule type" value="Genomic_DNA"/>
</dbReference>
<organism evidence="6 7">
    <name type="scientific">Candidatus Taylorbacteria bacterium RIFCSPHIGHO2_12_FULL_45_16</name>
    <dbReference type="NCBI Taxonomy" id="1802315"/>
    <lineage>
        <taxon>Bacteria</taxon>
        <taxon>Candidatus Tayloriibacteriota</taxon>
    </lineage>
</organism>
<dbReference type="GO" id="GO:0005737">
    <property type="term" value="C:cytoplasm"/>
    <property type="evidence" value="ECO:0007669"/>
    <property type="project" value="UniProtKB-SubCell"/>
</dbReference>
<keyword evidence="2 3" id="KW-0143">Chaperone</keyword>
<dbReference type="Proteomes" id="UP000178089">
    <property type="component" value="Unassembled WGS sequence"/>
</dbReference>
<comment type="similarity">
    <text evidence="1 3 4">Belongs to the GrpE family.</text>
</comment>
<evidence type="ECO:0000256" key="2">
    <source>
        <dbReference type="ARBA" id="ARBA00023186"/>
    </source>
</evidence>
<dbReference type="STRING" id="1802315.A3F51_01320"/>
<dbReference type="Gene3D" id="2.30.22.10">
    <property type="entry name" value="Head domain of nucleotide exchange factor GrpE"/>
    <property type="match status" value="1"/>
</dbReference>
<dbReference type="InterPro" id="IPR000740">
    <property type="entry name" value="GrpE"/>
</dbReference>
<sequence length="194" mass="22415">MFKKKPTDDDIIPELEATGLDTLDDSVVAEEAMTETIKKLRERIKKLEAEKQEYLTGWQRAKADLVNARKRDEEERKEFIRFVNGQLIEDLIPVLASFDMATENKEAWEKADKNWRTGVEYIHAQLVKILVDNGLKEINPINEKFDHTHHEATSYEPVTDEKLDHVILQVIQKGYSLNGKVLKAPIVKVGEFKK</sequence>
<keyword evidence="5" id="KW-0175">Coiled coil</keyword>
<dbReference type="GO" id="GO:0042803">
    <property type="term" value="F:protein homodimerization activity"/>
    <property type="evidence" value="ECO:0007669"/>
    <property type="project" value="InterPro"/>
</dbReference>
<evidence type="ECO:0000256" key="5">
    <source>
        <dbReference type="SAM" id="Coils"/>
    </source>
</evidence>
<feature type="coiled-coil region" evidence="5">
    <location>
        <begin position="30"/>
        <end position="57"/>
    </location>
</feature>
<evidence type="ECO:0000313" key="7">
    <source>
        <dbReference type="Proteomes" id="UP000178089"/>
    </source>
</evidence>
<evidence type="ECO:0000256" key="1">
    <source>
        <dbReference type="ARBA" id="ARBA00009054"/>
    </source>
</evidence>
<keyword evidence="3" id="KW-0346">Stress response</keyword>
<evidence type="ECO:0000313" key="6">
    <source>
        <dbReference type="EMBL" id="OHA29236.1"/>
    </source>
</evidence>
<reference evidence="6 7" key="1">
    <citation type="journal article" date="2016" name="Nat. Commun.">
        <title>Thousands of microbial genomes shed light on interconnected biogeochemical processes in an aquifer system.</title>
        <authorList>
            <person name="Anantharaman K."/>
            <person name="Brown C.T."/>
            <person name="Hug L.A."/>
            <person name="Sharon I."/>
            <person name="Castelle C.J."/>
            <person name="Probst A.J."/>
            <person name="Thomas B.C."/>
            <person name="Singh A."/>
            <person name="Wilkins M.J."/>
            <person name="Karaoz U."/>
            <person name="Brodie E.L."/>
            <person name="Williams K.H."/>
            <person name="Hubbard S.S."/>
            <person name="Banfield J.F."/>
        </authorList>
    </citation>
    <scope>NUCLEOTIDE SEQUENCE [LARGE SCALE GENOMIC DNA]</scope>
</reference>
<dbReference type="HAMAP" id="MF_01151">
    <property type="entry name" value="GrpE"/>
    <property type="match status" value="1"/>
</dbReference>
<evidence type="ECO:0000256" key="3">
    <source>
        <dbReference type="HAMAP-Rule" id="MF_01151"/>
    </source>
</evidence>
<dbReference type="Gene3D" id="3.90.20.20">
    <property type="match status" value="1"/>
</dbReference>
<dbReference type="AlphaFoldDB" id="A0A1G2MZC6"/>
<evidence type="ECO:0000256" key="4">
    <source>
        <dbReference type="RuleBase" id="RU004478"/>
    </source>
</evidence>
<comment type="caution">
    <text evidence="6">The sequence shown here is derived from an EMBL/GenBank/DDBJ whole genome shotgun (WGS) entry which is preliminary data.</text>
</comment>
<comment type="subcellular location">
    <subcellularLocation>
        <location evidence="3">Cytoplasm</location>
    </subcellularLocation>
</comment>
<gene>
    <name evidence="3" type="primary">grpE</name>
    <name evidence="6" type="ORF">A3F51_01320</name>
</gene>
<dbReference type="SUPFAM" id="SSF51064">
    <property type="entry name" value="Head domain of nucleotide exchange factor GrpE"/>
    <property type="match status" value="1"/>
</dbReference>
<dbReference type="GO" id="GO:0051082">
    <property type="term" value="F:unfolded protein binding"/>
    <property type="evidence" value="ECO:0007669"/>
    <property type="project" value="TreeGrafter"/>
</dbReference>
<dbReference type="InterPro" id="IPR009012">
    <property type="entry name" value="GrpE_head"/>
</dbReference>
<proteinExistence type="inferred from homology"/>
<dbReference type="SUPFAM" id="SSF58014">
    <property type="entry name" value="Coiled-coil domain of nucleotide exchange factor GrpE"/>
    <property type="match status" value="1"/>
</dbReference>
<dbReference type="PRINTS" id="PR00773">
    <property type="entry name" value="GRPEPROTEIN"/>
</dbReference>